<proteinExistence type="inferred from homology"/>
<reference evidence="4 5" key="1">
    <citation type="journal article" date="2015" name="Int. J. Syst. Evol. Microbiol.">
        <title>Carboxylicivirga linearis sp. nov., isolated from a sea cucumber culture pond.</title>
        <authorList>
            <person name="Wang F.Q."/>
            <person name="Zhou Y.X."/>
            <person name="Lin X.Z."/>
            <person name="Chen G.J."/>
            <person name="Du Z.J."/>
        </authorList>
    </citation>
    <scope>NUCLEOTIDE SEQUENCE [LARGE SCALE GENOMIC DNA]</scope>
    <source>
        <strain evidence="4 5">FB218</strain>
    </source>
</reference>
<evidence type="ECO:0000259" key="3">
    <source>
        <dbReference type="Pfam" id="PF00112"/>
    </source>
</evidence>
<dbReference type="Proteomes" id="UP000708576">
    <property type="component" value="Unassembled WGS sequence"/>
</dbReference>
<keyword evidence="1" id="KW-0378">Hydrolase</keyword>
<dbReference type="Pfam" id="PF03051">
    <property type="entry name" value="Peptidase_C1_2"/>
    <property type="match status" value="1"/>
</dbReference>
<organism evidence="4 5">
    <name type="scientific">Carboxylicivirga linearis</name>
    <dbReference type="NCBI Taxonomy" id="1628157"/>
    <lineage>
        <taxon>Bacteria</taxon>
        <taxon>Pseudomonadati</taxon>
        <taxon>Bacteroidota</taxon>
        <taxon>Bacteroidia</taxon>
        <taxon>Marinilabiliales</taxon>
        <taxon>Marinilabiliaceae</taxon>
        <taxon>Carboxylicivirga</taxon>
    </lineage>
</organism>
<dbReference type="Gene3D" id="3.90.70.10">
    <property type="entry name" value="Cysteine proteinases"/>
    <property type="match status" value="1"/>
</dbReference>
<evidence type="ECO:0000313" key="4">
    <source>
        <dbReference type="EMBL" id="MBS2096755.1"/>
    </source>
</evidence>
<evidence type="ECO:0000256" key="1">
    <source>
        <dbReference type="PIRNR" id="PIRNR005700"/>
    </source>
</evidence>
<feature type="domain" description="Peptidase C1A papain C-terminal" evidence="3">
    <location>
        <begin position="71"/>
        <end position="120"/>
    </location>
</feature>
<evidence type="ECO:0000256" key="2">
    <source>
        <dbReference type="SAM" id="SignalP"/>
    </source>
</evidence>
<dbReference type="EMBL" id="JAGUCO010000001">
    <property type="protein sequence ID" value="MBS2096755.1"/>
    <property type="molecule type" value="Genomic_DNA"/>
</dbReference>
<feature type="chain" id="PRO_5046858496" description="Aminopeptidase" evidence="2">
    <location>
        <begin position="20"/>
        <end position="413"/>
    </location>
</feature>
<feature type="signal peptide" evidence="2">
    <location>
        <begin position="1"/>
        <end position="19"/>
    </location>
</feature>
<dbReference type="SUPFAM" id="SSF54001">
    <property type="entry name" value="Cysteine proteinases"/>
    <property type="match status" value="1"/>
</dbReference>
<dbReference type="RefSeq" id="WP_212212151.1">
    <property type="nucleotide sequence ID" value="NZ_JAGUCO010000001.1"/>
</dbReference>
<keyword evidence="1" id="KW-0645">Protease</keyword>
<gene>
    <name evidence="4" type="ORF">KEM10_00610</name>
</gene>
<comment type="similarity">
    <text evidence="1">Belongs to the peptidase C1 family.</text>
</comment>
<protein>
    <recommendedName>
        <fullName evidence="1">Aminopeptidase</fullName>
    </recommendedName>
</protein>
<dbReference type="InterPro" id="IPR004134">
    <property type="entry name" value="Peptidase_C1B"/>
</dbReference>
<accession>A0ABS5JPG9</accession>
<keyword evidence="5" id="KW-1185">Reference proteome</keyword>
<keyword evidence="1" id="KW-0031">Aminopeptidase</keyword>
<name>A0ABS5JPG9_9BACT</name>
<dbReference type="PIRSF" id="PIRSF005700">
    <property type="entry name" value="PepC"/>
    <property type="match status" value="1"/>
</dbReference>
<keyword evidence="1" id="KW-0788">Thiol protease</keyword>
<evidence type="ECO:0000313" key="5">
    <source>
        <dbReference type="Proteomes" id="UP000708576"/>
    </source>
</evidence>
<dbReference type="InterPro" id="IPR038765">
    <property type="entry name" value="Papain-like_cys_pep_sf"/>
</dbReference>
<dbReference type="InterPro" id="IPR000668">
    <property type="entry name" value="Peptidase_C1A_C"/>
</dbReference>
<dbReference type="Pfam" id="PF00112">
    <property type="entry name" value="Peptidase_C1"/>
    <property type="match status" value="1"/>
</dbReference>
<keyword evidence="2" id="KW-0732">Signal</keyword>
<comment type="caution">
    <text evidence="4">The sequence shown here is derived from an EMBL/GenBank/DDBJ whole genome shotgun (WGS) entry which is preliminary data.</text>
</comment>
<sequence>MKKLVGLLPAVLLTITVSAQNTDKTKIEEYPRGKGFYYETILKDISHVKDSVEAEPAAMRLTMDQSQYDLPNKVEIYKREWANPVLSQGNTGTCWDFSTLSFYESEIFRMTGKKVKLSEMYVAYYEYLAKAERFIEKRGNSLFAEGSEGNAVARVALAHGLVPADEYTGLIGGRKYHDHGQMVKEMSTFLKSLTTSNAWNKEAALETIASIMDHYIGVPPASFKVEGKEYTPVSYMKDYLKLDPNDFVEILSHKQKPYWQQVEYTVPDNWWHNTDYYNVPLDVYMEIVKKAIRKGYTMSIGGDVSEAGFLRSTQCAMVPDFDIPSAYINEDSRAFRFDNETTTDDHGMHLVGYLEKDGKDWYLIKDSSSGSRNNDPDAPEFGYYFFTQDYVKLKMMGFTIHKDAVKDVLKKFK</sequence>